<sequence length="135" mass="15448">MNQFAEMIKQLLWLFLLVAFFVFYIAYYEALENLTKTAMIIMGLTAIIFSGWFSIYKYHKQTKQGAGIGENEAKTYLRWSPLAELQYDLLGWSVFIIIITLALISPSGITVISLAQAIVALITFFAGKRLFVERF</sequence>
<keyword evidence="1" id="KW-0812">Transmembrane</keyword>
<feature type="transmembrane region" description="Helical" evidence="1">
    <location>
        <begin position="12"/>
        <end position="31"/>
    </location>
</feature>
<reference evidence="2 3" key="1">
    <citation type="journal article" date="2016" name="Nat. Commun.">
        <title>Thousands of microbial genomes shed light on interconnected biogeochemical processes in an aquifer system.</title>
        <authorList>
            <person name="Anantharaman K."/>
            <person name="Brown C.T."/>
            <person name="Hug L.A."/>
            <person name="Sharon I."/>
            <person name="Castelle C.J."/>
            <person name="Probst A.J."/>
            <person name="Thomas B.C."/>
            <person name="Singh A."/>
            <person name="Wilkins M.J."/>
            <person name="Karaoz U."/>
            <person name="Brodie E.L."/>
            <person name="Williams K.H."/>
            <person name="Hubbard S.S."/>
            <person name="Banfield J.F."/>
        </authorList>
    </citation>
    <scope>NUCLEOTIDE SEQUENCE [LARGE SCALE GENOMIC DNA]</scope>
</reference>
<feature type="transmembrane region" description="Helical" evidence="1">
    <location>
        <begin position="87"/>
        <end position="105"/>
    </location>
</feature>
<organism evidence="2 3">
    <name type="scientific">Candidatus Uhrbacteria bacterium RIFCSPLOWO2_01_FULL_47_25</name>
    <dbReference type="NCBI Taxonomy" id="1802402"/>
    <lineage>
        <taxon>Bacteria</taxon>
        <taxon>Candidatus Uhriibacteriota</taxon>
    </lineage>
</organism>
<feature type="transmembrane region" description="Helical" evidence="1">
    <location>
        <begin position="111"/>
        <end position="131"/>
    </location>
</feature>
<accession>A0A1F7UZ29</accession>
<keyword evidence="1" id="KW-0472">Membrane</keyword>
<dbReference type="EMBL" id="MGEK01000004">
    <property type="protein sequence ID" value="OGL83018.1"/>
    <property type="molecule type" value="Genomic_DNA"/>
</dbReference>
<evidence type="ECO:0000256" key="1">
    <source>
        <dbReference type="SAM" id="Phobius"/>
    </source>
</evidence>
<name>A0A1F7UZ29_9BACT</name>
<gene>
    <name evidence="2" type="ORF">A2936_03660</name>
</gene>
<protein>
    <recommendedName>
        <fullName evidence="4">DUF2178 domain-containing protein</fullName>
    </recommendedName>
</protein>
<proteinExistence type="predicted"/>
<evidence type="ECO:0000313" key="2">
    <source>
        <dbReference type="EMBL" id="OGL83018.1"/>
    </source>
</evidence>
<keyword evidence="1" id="KW-1133">Transmembrane helix</keyword>
<evidence type="ECO:0008006" key="4">
    <source>
        <dbReference type="Google" id="ProtNLM"/>
    </source>
</evidence>
<feature type="transmembrane region" description="Helical" evidence="1">
    <location>
        <begin position="37"/>
        <end position="56"/>
    </location>
</feature>
<dbReference type="Proteomes" id="UP000176846">
    <property type="component" value="Unassembled WGS sequence"/>
</dbReference>
<evidence type="ECO:0000313" key="3">
    <source>
        <dbReference type="Proteomes" id="UP000176846"/>
    </source>
</evidence>
<comment type="caution">
    <text evidence="2">The sequence shown here is derived from an EMBL/GenBank/DDBJ whole genome shotgun (WGS) entry which is preliminary data.</text>
</comment>
<dbReference type="AlphaFoldDB" id="A0A1F7UZ29"/>